<evidence type="ECO:0000256" key="1">
    <source>
        <dbReference type="ARBA" id="ARBA00004613"/>
    </source>
</evidence>
<evidence type="ECO:0000256" key="6">
    <source>
        <dbReference type="RuleBase" id="RU367044"/>
    </source>
</evidence>
<evidence type="ECO:0000256" key="2">
    <source>
        <dbReference type="ARBA" id="ARBA00005581"/>
    </source>
</evidence>
<dbReference type="GO" id="GO:0005576">
    <property type="term" value="C:extracellular region"/>
    <property type="evidence" value="ECO:0007669"/>
    <property type="project" value="UniProtKB-SubCell"/>
</dbReference>
<evidence type="ECO:0000313" key="7">
    <source>
        <dbReference type="EMBL" id="KAK9944860.1"/>
    </source>
</evidence>
<dbReference type="PANTHER" id="PTHR31232:SF156">
    <property type="entry name" value="PLANT SELF-INCOMPATIBILITY PROTEIN S1 FAMILY-RELATED"/>
    <property type="match status" value="1"/>
</dbReference>
<accession>A0AAW1Y8Q5</accession>
<comment type="subcellular location">
    <subcellularLocation>
        <location evidence="1 6">Secreted</location>
    </subcellularLocation>
</comment>
<dbReference type="PANTHER" id="PTHR31232">
    <property type="match status" value="1"/>
</dbReference>
<evidence type="ECO:0000256" key="5">
    <source>
        <dbReference type="ARBA" id="ARBA00022729"/>
    </source>
</evidence>
<dbReference type="AlphaFoldDB" id="A0AAW1Y8Q5"/>
<dbReference type="Pfam" id="PF05938">
    <property type="entry name" value="Self-incomp_S1"/>
    <property type="match status" value="1"/>
</dbReference>
<keyword evidence="5" id="KW-0732">Signal</keyword>
<dbReference type="EMBL" id="JBEDUW010000002">
    <property type="protein sequence ID" value="KAK9944860.1"/>
    <property type="molecule type" value="Genomic_DNA"/>
</dbReference>
<organism evidence="7 8">
    <name type="scientific">Rubus argutus</name>
    <name type="common">Southern blackberry</name>
    <dbReference type="NCBI Taxonomy" id="59490"/>
    <lineage>
        <taxon>Eukaryota</taxon>
        <taxon>Viridiplantae</taxon>
        <taxon>Streptophyta</taxon>
        <taxon>Embryophyta</taxon>
        <taxon>Tracheophyta</taxon>
        <taxon>Spermatophyta</taxon>
        <taxon>Magnoliopsida</taxon>
        <taxon>eudicotyledons</taxon>
        <taxon>Gunneridae</taxon>
        <taxon>Pentapetalae</taxon>
        <taxon>rosids</taxon>
        <taxon>fabids</taxon>
        <taxon>Rosales</taxon>
        <taxon>Rosaceae</taxon>
        <taxon>Rosoideae</taxon>
        <taxon>Rosoideae incertae sedis</taxon>
        <taxon>Rubus</taxon>
    </lineage>
</organism>
<gene>
    <name evidence="7" type="ORF">M0R45_010406</name>
</gene>
<comment type="similarity">
    <text evidence="2 6">Belongs to the plant self-incompatibility (S1) protein family.</text>
</comment>
<name>A0AAW1Y8Q5_RUBAR</name>
<dbReference type="GO" id="GO:0060320">
    <property type="term" value="P:rejection of self pollen"/>
    <property type="evidence" value="ECO:0007669"/>
    <property type="project" value="UniProtKB-KW"/>
</dbReference>
<evidence type="ECO:0000256" key="3">
    <source>
        <dbReference type="ARBA" id="ARBA00022471"/>
    </source>
</evidence>
<comment type="caution">
    <text evidence="7">The sequence shown here is derived from an EMBL/GenBank/DDBJ whole genome shotgun (WGS) entry which is preliminary data.</text>
</comment>
<dbReference type="Proteomes" id="UP001457282">
    <property type="component" value="Unassembled WGS sequence"/>
</dbReference>
<dbReference type="InterPro" id="IPR010264">
    <property type="entry name" value="Self-incomp_S1"/>
</dbReference>
<proteinExistence type="inferred from homology"/>
<keyword evidence="8" id="KW-1185">Reference proteome</keyword>
<protein>
    <recommendedName>
        <fullName evidence="6">S-protein homolog</fullName>
    </recommendedName>
</protein>
<reference evidence="7 8" key="1">
    <citation type="journal article" date="2023" name="G3 (Bethesda)">
        <title>A chromosome-length genome assembly and annotation of blackberry (Rubus argutus, cv. 'Hillquist').</title>
        <authorList>
            <person name="Bruna T."/>
            <person name="Aryal R."/>
            <person name="Dudchenko O."/>
            <person name="Sargent D.J."/>
            <person name="Mead D."/>
            <person name="Buti M."/>
            <person name="Cavallini A."/>
            <person name="Hytonen T."/>
            <person name="Andres J."/>
            <person name="Pham M."/>
            <person name="Weisz D."/>
            <person name="Mascagni F."/>
            <person name="Usai G."/>
            <person name="Natali L."/>
            <person name="Bassil N."/>
            <person name="Fernandez G.E."/>
            <person name="Lomsadze A."/>
            <person name="Armour M."/>
            <person name="Olukolu B."/>
            <person name="Poorten T."/>
            <person name="Britton C."/>
            <person name="Davik J."/>
            <person name="Ashrafi H."/>
            <person name="Aiden E.L."/>
            <person name="Borodovsky M."/>
            <person name="Worthington M."/>
        </authorList>
    </citation>
    <scope>NUCLEOTIDE SEQUENCE [LARGE SCALE GENOMIC DNA]</scope>
    <source>
        <strain evidence="7">PI 553951</strain>
    </source>
</reference>
<evidence type="ECO:0000256" key="4">
    <source>
        <dbReference type="ARBA" id="ARBA00022525"/>
    </source>
</evidence>
<evidence type="ECO:0000313" key="8">
    <source>
        <dbReference type="Proteomes" id="UP001457282"/>
    </source>
</evidence>
<sequence length="115" mass="14144">MILNKDDDLGTHDLEPGTEFNWTFMTSYFRKTLFWCYLHNDIDHADFDAFWEEKRHQWLHDRRSHNNCIWIAKDDGIYLKNNPQNHDELIHKWEQGWKNSIFNVNNELQRLCYLS</sequence>
<keyword evidence="3 6" id="KW-0713">Self-incompatibility</keyword>
<keyword evidence="4 6" id="KW-0964">Secreted</keyword>